<accession>A0A8J6NVA4</accession>
<dbReference type="GO" id="GO:0032259">
    <property type="term" value="P:methylation"/>
    <property type="evidence" value="ECO:0007669"/>
    <property type="project" value="UniProtKB-KW"/>
</dbReference>
<keyword evidence="1" id="KW-0808">Transferase</keyword>
<gene>
    <name evidence="1" type="ORF">H8D96_14690</name>
</gene>
<evidence type="ECO:0000313" key="2">
    <source>
        <dbReference type="Proteomes" id="UP000605201"/>
    </source>
</evidence>
<evidence type="ECO:0000313" key="1">
    <source>
        <dbReference type="EMBL" id="MBC8433153.1"/>
    </source>
</evidence>
<name>A0A8J6NVA4_9BACT</name>
<dbReference type="GO" id="GO:0008168">
    <property type="term" value="F:methyltransferase activity"/>
    <property type="evidence" value="ECO:0007669"/>
    <property type="project" value="UniProtKB-KW"/>
</dbReference>
<reference evidence="1 2" key="1">
    <citation type="submission" date="2020-08" db="EMBL/GenBank/DDBJ databases">
        <title>Bridging the membrane lipid divide: bacteria of the FCB group superphylum have the potential to synthesize archaeal ether lipids.</title>
        <authorList>
            <person name="Villanueva L."/>
            <person name="Von Meijenfeldt F.A.B."/>
            <person name="Westbye A.B."/>
            <person name="Yadav S."/>
            <person name="Hopmans E.C."/>
            <person name="Dutilh B.E."/>
            <person name="Sinninghe Damste J.S."/>
        </authorList>
    </citation>
    <scope>NUCLEOTIDE SEQUENCE [LARGE SCALE GENOMIC DNA]</scope>
    <source>
        <strain evidence="1">NIOZ-UU17</strain>
    </source>
</reference>
<dbReference type="PANTHER" id="PTHR43861">
    <property type="entry name" value="TRANS-ACONITATE 2-METHYLTRANSFERASE-RELATED"/>
    <property type="match status" value="1"/>
</dbReference>
<keyword evidence="1" id="KW-0489">Methyltransferase</keyword>
<dbReference type="InterPro" id="IPR029063">
    <property type="entry name" value="SAM-dependent_MTases_sf"/>
</dbReference>
<organism evidence="1 2">
    <name type="scientific">Candidatus Desulfatibia vada</name>
    <dbReference type="NCBI Taxonomy" id="2841696"/>
    <lineage>
        <taxon>Bacteria</taxon>
        <taxon>Pseudomonadati</taxon>
        <taxon>Thermodesulfobacteriota</taxon>
        <taxon>Desulfobacteria</taxon>
        <taxon>Desulfobacterales</taxon>
        <taxon>Desulfobacterales incertae sedis</taxon>
        <taxon>Candidatus Desulfatibia</taxon>
    </lineage>
</organism>
<sequence>MKDTYLYNNGRPICSSSYIWEPLIKILSKHDVSHKKIFEIGCGNGATANMLDQLGYDVTGVDTSISGIEIARQSFPHLKLFQGSAYDDLSKKYDKFPLVMSLEVIEHLYYPRKFVNNFYSLLEDGGMGVISTPYHGYLKNLALALTGKMDAHFSPLWDGGHIKFWSVQTLKSLLSEAGFEDISFVRVGRIPFLAKSMIAVVYKHTSR</sequence>
<proteinExistence type="predicted"/>
<comment type="caution">
    <text evidence="1">The sequence shown here is derived from an EMBL/GenBank/DDBJ whole genome shotgun (WGS) entry which is preliminary data.</text>
</comment>
<dbReference type="SUPFAM" id="SSF53335">
    <property type="entry name" value="S-adenosyl-L-methionine-dependent methyltransferases"/>
    <property type="match status" value="1"/>
</dbReference>
<dbReference type="PANTHER" id="PTHR43861:SF6">
    <property type="entry name" value="METHYLTRANSFERASE TYPE 11"/>
    <property type="match status" value="1"/>
</dbReference>
<dbReference type="CDD" id="cd02440">
    <property type="entry name" value="AdoMet_MTases"/>
    <property type="match status" value="1"/>
</dbReference>
<dbReference type="Proteomes" id="UP000605201">
    <property type="component" value="Unassembled WGS sequence"/>
</dbReference>
<protein>
    <submittedName>
        <fullName evidence="1">Class I SAM-dependent methyltransferase</fullName>
    </submittedName>
</protein>
<dbReference type="AlphaFoldDB" id="A0A8J6NVA4"/>
<dbReference type="Gene3D" id="3.40.50.150">
    <property type="entry name" value="Vaccinia Virus protein VP39"/>
    <property type="match status" value="1"/>
</dbReference>
<dbReference type="EMBL" id="JACNIG010000274">
    <property type="protein sequence ID" value="MBC8433153.1"/>
    <property type="molecule type" value="Genomic_DNA"/>
</dbReference>
<dbReference type="Pfam" id="PF13489">
    <property type="entry name" value="Methyltransf_23"/>
    <property type="match status" value="1"/>
</dbReference>